<gene>
    <name evidence="1" type="ORF">MAC_06590</name>
</gene>
<dbReference type="InParanoid" id="E9E9P2"/>
<dbReference type="Proteomes" id="UP000002499">
    <property type="component" value="Unassembled WGS sequence"/>
</dbReference>
<dbReference type="AlphaFoldDB" id="E9E9P2"/>
<proteinExistence type="predicted"/>
<name>E9E9P2_METAQ</name>
<dbReference type="OrthoDB" id="5376498at2759"/>
<dbReference type="eggNOG" id="ENOG502T0DY">
    <property type="taxonomic scope" value="Eukaryota"/>
</dbReference>
<dbReference type="OMA" id="FEVEWPQ"/>
<organism evidence="2">
    <name type="scientific">Metarhizium acridum (strain CQMa 102)</name>
    <dbReference type="NCBI Taxonomy" id="655827"/>
    <lineage>
        <taxon>Eukaryota</taxon>
        <taxon>Fungi</taxon>
        <taxon>Dikarya</taxon>
        <taxon>Ascomycota</taxon>
        <taxon>Pezizomycotina</taxon>
        <taxon>Sordariomycetes</taxon>
        <taxon>Hypocreomycetidae</taxon>
        <taxon>Hypocreales</taxon>
        <taxon>Clavicipitaceae</taxon>
        <taxon>Metarhizium</taxon>
    </lineage>
</organism>
<dbReference type="HOGENOM" id="CLU_096182_1_0_1"/>
<accession>E9E9P2</accession>
<sequence length="186" mass="20452">MPFFPFFFFNVVSLESESRGSSPERSFRVPSSSCAPHTSLATAEAGKSQVTTVDDGHISLRLKHGIHTIFMFADAQAPMSEVTKELLELLSERYPDGLTTAMAPQKTMTIPANPKVAYGVLNVPNDPSRGWKRIKTGEDESKTPTACGLKNNSIVAFTFVSDPEDGDVLFEVEWPKDDDEMYDQAG</sequence>
<dbReference type="EMBL" id="GL698528">
    <property type="protein sequence ID" value="EFY87355.1"/>
    <property type="molecule type" value="Genomic_DNA"/>
</dbReference>
<reference evidence="1 2" key="1">
    <citation type="journal article" date="2011" name="PLoS Genet.">
        <title>Genome sequencing and comparative transcriptomics of the model entomopathogenic fungi Metarhizium anisopliae and M. acridum.</title>
        <authorList>
            <person name="Gao Q."/>
            <person name="Jin K."/>
            <person name="Ying S.H."/>
            <person name="Zhang Y."/>
            <person name="Xiao G."/>
            <person name="Shang Y."/>
            <person name="Duan Z."/>
            <person name="Hu X."/>
            <person name="Xie X.Q."/>
            <person name="Zhou G."/>
            <person name="Peng G."/>
            <person name="Luo Z."/>
            <person name="Huang W."/>
            <person name="Wang B."/>
            <person name="Fang W."/>
            <person name="Wang S."/>
            <person name="Zhong Y."/>
            <person name="Ma L.J."/>
            <person name="St Leger R.J."/>
            <person name="Zhao G.P."/>
            <person name="Pei Y."/>
            <person name="Feng M.G."/>
            <person name="Xia Y."/>
            <person name="Wang C."/>
        </authorList>
    </citation>
    <scope>NUCLEOTIDE SEQUENCE [LARGE SCALE GENOMIC DNA]</scope>
    <source>
        <strain evidence="1 2">CQMa 102</strain>
    </source>
</reference>
<protein>
    <submittedName>
        <fullName evidence="1">Uncharacterized protein</fullName>
    </submittedName>
</protein>
<keyword evidence="2" id="KW-1185">Reference proteome</keyword>
<evidence type="ECO:0000313" key="2">
    <source>
        <dbReference type="Proteomes" id="UP000002499"/>
    </source>
</evidence>
<evidence type="ECO:0000313" key="1">
    <source>
        <dbReference type="EMBL" id="EFY87355.1"/>
    </source>
</evidence>